<feature type="region of interest" description="Disordered" evidence="2">
    <location>
        <begin position="27"/>
        <end position="60"/>
    </location>
</feature>
<dbReference type="RefSeq" id="WP_252806421.1">
    <property type="nucleotide sequence ID" value="NZ_BAAABM010000045.1"/>
</dbReference>
<protein>
    <recommendedName>
        <fullName evidence="3">FHA domain-containing protein</fullName>
    </recommendedName>
</protein>
<dbReference type="PANTHER" id="PTHR23308">
    <property type="entry name" value="NUCLEAR INHIBITOR OF PROTEIN PHOSPHATASE-1"/>
    <property type="match status" value="1"/>
</dbReference>
<keyword evidence="5" id="KW-1185">Reference proteome</keyword>
<feature type="compositionally biased region" description="Pro residues" evidence="2">
    <location>
        <begin position="91"/>
        <end position="112"/>
    </location>
</feature>
<dbReference type="InterPro" id="IPR000253">
    <property type="entry name" value="FHA_dom"/>
</dbReference>
<proteinExistence type="predicted"/>
<evidence type="ECO:0000256" key="2">
    <source>
        <dbReference type="SAM" id="MobiDB-lite"/>
    </source>
</evidence>
<dbReference type="InterPro" id="IPR050923">
    <property type="entry name" value="Cell_Proc_Reg/RNA_Proc"/>
</dbReference>
<dbReference type="EMBL" id="BAAABM010000045">
    <property type="protein sequence ID" value="GAA0351837.1"/>
    <property type="molecule type" value="Genomic_DNA"/>
</dbReference>
<feature type="region of interest" description="Disordered" evidence="2">
    <location>
        <begin position="87"/>
        <end position="139"/>
    </location>
</feature>
<evidence type="ECO:0000259" key="3">
    <source>
        <dbReference type="PROSITE" id="PS50006"/>
    </source>
</evidence>
<evidence type="ECO:0000313" key="5">
    <source>
        <dbReference type="Proteomes" id="UP001501822"/>
    </source>
</evidence>
<name>A0ABN0X0B4_9ACTN</name>
<dbReference type="Gene3D" id="2.60.200.20">
    <property type="match status" value="1"/>
</dbReference>
<keyword evidence="1" id="KW-0597">Phosphoprotein</keyword>
<comment type="caution">
    <text evidence="4">The sequence shown here is derived from an EMBL/GenBank/DDBJ whole genome shotgun (WGS) entry which is preliminary data.</text>
</comment>
<dbReference type="SUPFAM" id="SSF49879">
    <property type="entry name" value="SMAD/FHA domain"/>
    <property type="match status" value="1"/>
</dbReference>
<dbReference type="CDD" id="cd00060">
    <property type="entry name" value="FHA"/>
    <property type="match status" value="1"/>
</dbReference>
<feature type="compositionally biased region" description="Low complexity" evidence="2">
    <location>
        <begin position="27"/>
        <end position="41"/>
    </location>
</feature>
<dbReference type="SMART" id="SM00240">
    <property type="entry name" value="FHA"/>
    <property type="match status" value="1"/>
</dbReference>
<dbReference type="Pfam" id="PF00498">
    <property type="entry name" value="FHA"/>
    <property type="match status" value="1"/>
</dbReference>
<feature type="domain" description="FHA" evidence="3">
    <location>
        <begin position="179"/>
        <end position="234"/>
    </location>
</feature>
<reference evidence="4 5" key="1">
    <citation type="journal article" date="2019" name="Int. J. Syst. Evol. Microbiol.">
        <title>The Global Catalogue of Microorganisms (GCM) 10K type strain sequencing project: providing services to taxonomists for standard genome sequencing and annotation.</title>
        <authorList>
            <consortium name="The Broad Institute Genomics Platform"/>
            <consortium name="The Broad Institute Genome Sequencing Center for Infectious Disease"/>
            <person name="Wu L."/>
            <person name="Ma J."/>
        </authorList>
    </citation>
    <scope>NUCLEOTIDE SEQUENCE [LARGE SCALE GENOMIC DNA]</scope>
    <source>
        <strain evidence="4 5">JCM 3146</strain>
    </source>
</reference>
<evidence type="ECO:0000256" key="1">
    <source>
        <dbReference type="ARBA" id="ARBA00022553"/>
    </source>
</evidence>
<gene>
    <name evidence="4" type="ORF">GCM10010151_46830</name>
</gene>
<organism evidence="4 5">
    <name type="scientific">Actinoallomurus spadix</name>
    <dbReference type="NCBI Taxonomy" id="79912"/>
    <lineage>
        <taxon>Bacteria</taxon>
        <taxon>Bacillati</taxon>
        <taxon>Actinomycetota</taxon>
        <taxon>Actinomycetes</taxon>
        <taxon>Streptosporangiales</taxon>
        <taxon>Thermomonosporaceae</taxon>
        <taxon>Actinoallomurus</taxon>
    </lineage>
</organism>
<dbReference type="Proteomes" id="UP001501822">
    <property type="component" value="Unassembled WGS sequence"/>
</dbReference>
<dbReference type="PROSITE" id="PS50006">
    <property type="entry name" value="FHA_DOMAIN"/>
    <property type="match status" value="1"/>
</dbReference>
<evidence type="ECO:0000313" key="4">
    <source>
        <dbReference type="EMBL" id="GAA0351837.1"/>
    </source>
</evidence>
<accession>A0ABN0X0B4</accession>
<sequence length="268" mass="27740">MAICPAGHSSTATDYCDVCGARIDGAASAPSASVPSGSAPVTSHLGTPAPGTPASGVRAAGEACPDCGAPRTGRFCEDCGYDYAVGGGRPTPRPPEAAPPPSAPAPPPPPAAGDPDEEDPVTRDWAPPKAPPPEPPATDWAAVVIADREYYDRVVTEDEDFTFPPYSPSRRIPLSGEQVLIGRRSASRGITPEIDLSEPPADPGVSHTHAVLLAKPDGSWTLVDPGSTNGTTVNEGDTPIPVNVEVPLRDGDRVHVGVWTTITLRRLR</sequence>
<dbReference type="InterPro" id="IPR008984">
    <property type="entry name" value="SMAD_FHA_dom_sf"/>
</dbReference>